<accession>A0A4P7NM33</accession>
<dbReference type="AlphaFoldDB" id="A0A4P7NM33"/>
<protein>
    <submittedName>
        <fullName evidence="1">Uncharacterized protein</fullName>
    </submittedName>
</protein>
<name>A0A4P7NM33_PYROR</name>
<sequence length="120" mass="12944">MPGSDAGLDSARPSAFSRPIELWVQGLDDALEDILCHIVSARAISIMCAQCDVPLASGIRWKSESLEPSRTPERSAPLGFEMVFWGQRSVKVGACPRASRTNSLSTLEIEVRTAGQARTA</sequence>
<dbReference type="EMBL" id="CP034208">
    <property type="protein sequence ID" value="QBZ63130.1"/>
    <property type="molecule type" value="Genomic_DNA"/>
</dbReference>
<dbReference type="Proteomes" id="UP000294847">
    <property type="component" value="Chromosome 5"/>
</dbReference>
<reference evidence="1 2" key="1">
    <citation type="journal article" date="2019" name="Mol. Biol. Evol.">
        <title>Blast fungal genomes show frequent chromosomal changes, gene gains and losses, and effector gene turnover.</title>
        <authorList>
            <person name="Gomez Luciano L.B."/>
            <person name="Jason Tsai I."/>
            <person name="Chuma I."/>
            <person name="Tosa Y."/>
            <person name="Chen Y.H."/>
            <person name="Li J.Y."/>
            <person name="Li M.Y."/>
            <person name="Jade Lu M.Y."/>
            <person name="Nakayashiki H."/>
            <person name="Li W.H."/>
        </authorList>
    </citation>
    <scope>NUCLEOTIDE SEQUENCE [LARGE SCALE GENOMIC DNA]</scope>
    <source>
        <strain evidence="1">MZ5-1-6</strain>
    </source>
</reference>
<organism evidence="1 2">
    <name type="scientific">Pyricularia oryzae</name>
    <name type="common">Rice blast fungus</name>
    <name type="synonym">Magnaporthe oryzae</name>
    <dbReference type="NCBI Taxonomy" id="318829"/>
    <lineage>
        <taxon>Eukaryota</taxon>
        <taxon>Fungi</taxon>
        <taxon>Dikarya</taxon>
        <taxon>Ascomycota</taxon>
        <taxon>Pezizomycotina</taxon>
        <taxon>Sordariomycetes</taxon>
        <taxon>Sordariomycetidae</taxon>
        <taxon>Magnaporthales</taxon>
        <taxon>Pyriculariaceae</taxon>
        <taxon>Pyricularia</taxon>
    </lineage>
</organism>
<proteinExistence type="predicted"/>
<evidence type="ECO:0000313" key="2">
    <source>
        <dbReference type="Proteomes" id="UP000294847"/>
    </source>
</evidence>
<gene>
    <name evidence="1" type="ORF">PoMZ_12025</name>
</gene>
<evidence type="ECO:0000313" key="1">
    <source>
        <dbReference type="EMBL" id="QBZ63130.1"/>
    </source>
</evidence>